<proteinExistence type="inferred from homology"/>
<evidence type="ECO:0000256" key="5">
    <source>
        <dbReference type="ARBA" id="ARBA00022842"/>
    </source>
</evidence>
<keyword evidence="4 7" id="KW-0378">Hydrolase</keyword>
<evidence type="ECO:0000256" key="7">
    <source>
        <dbReference type="HAMAP-Rule" id="MF_00490"/>
    </source>
</evidence>
<keyword evidence="7" id="KW-0174">Coenzyme M biosynthesis</keyword>
<evidence type="ECO:0000256" key="6">
    <source>
        <dbReference type="ARBA" id="ARBA00033711"/>
    </source>
</evidence>
<reference evidence="8 9" key="1">
    <citation type="journal article" date="2017" name="BMC Genomics">
        <title>Genomic analysis of methanogenic archaea reveals a shift towards energy conservation.</title>
        <authorList>
            <person name="Gilmore S.P."/>
            <person name="Henske J.K."/>
            <person name="Sexton J.A."/>
            <person name="Solomon K.V."/>
            <person name="Seppala S."/>
            <person name="Yoo J.I."/>
            <person name="Huyett L.M."/>
            <person name="Pressman A."/>
            <person name="Cogan J.Z."/>
            <person name="Kivenson V."/>
            <person name="Peng X."/>
            <person name="Tan Y."/>
            <person name="Valentine D.L."/>
            <person name="O'Malley M.A."/>
        </authorList>
    </citation>
    <scope>NUCLEOTIDE SEQUENCE [LARGE SCALE GENOMIC DNA]</scope>
    <source>
        <strain evidence="8 9">M.o.H.</strain>
    </source>
</reference>
<gene>
    <name evidence="7" type="primary">comB</name>
    <name evidence="8" type="ORF">ASJ80_03560</name>
</gene>
<organism evidence="8 9">
    <name type="scientific">Methanobacterium bryantii</name>
    <dbReference type="NCBI Taxonomy" id="2161"/>
    <lineage>
        <taxon>Archaea</taxon>
        <taxon>Methanobacteriati</taxon>
        <taxon>Methanobacteriota</taxon>
        <taxon>Methanomada group</taxon>
        <taxon>Methanobacteria</taxon>
        <taxon>Methanobacteriales</taxon>
        <taxon>Methanobacteriaceae</taxon>
        <taxon>Methanobacterium</taxon>
    </lineage>
</organism>
<dbReference type="Gene3D" id="3.90.1560.10">
    <property type="entry name" value="ComB-like"/>
    <property type="match status" value="1"/>
</dbReference>
<comment type="cofactor">
    <cofactor evidence="1 7">
        <name>Mg(2+)</name>
        <dbReference type="ChEBI" id="CHEBI:18420"/>
    </cofactor>
</comment>
<dbReference type="AlphaFoldDB" id="A0A2A2H0K7"/>
<dbReference type="NCBIfam" id="TIGR00298">
    <property type="entry name" value="2-phosphosulfolactate phosphatase"/>
    <property type="match status" value="1"/>
</dbReference>
<comment type="pathway">
    <text evidence="7">Cofactor biosynthesis; coenzyme M biosynthesis; sulfoacetaldehyde from phosphoenolpyruvate and sulfite: step 2/4.</text>
</comment>
<name>A0A2A2H0K7_METBR</name>
<evidence type="ECO:0000256" key="3">
    <source>
        <dbReference type="ARBA" id="ARBA00012953"/>
    </source>
</evidence>
<sequence length="223" mass="24323">MLVSLSLDKSISKDVAIMVDVLRASATINVALNNFNKVIAVKDKDNAIELAKKYNAVLAGERDGAPIPGFDTGNSPVEMQNFSGDTLVLTTTNGTRILEGINATALVGSFINAKSVAQKASEIAEDHIEIVMAGVRGRFAIEDFLGAGEIISYLKNYELDEMAMAAYMASRDEEMVKKAIMNSKSSLTLQKLGFLEDIKFSIKKNIYDIIPIYEKGIIKNYTN</sequence>
<dbReference type="InterPro" id="IPR027639">
    <property type="entry name" value="ComB_archaeal"/>
</dbReference>
<dbReference type="GO" id="GO:0050545">
    <property type="term" value="F:sulfopyruvate decarboxylase activity"/>
    <property type="evidence" value="ECO:0007669"/>
    <property type="project" value="TreeGrafter"/>
</dbReference>
<keyword evidence="9" id="KW-1185">Reference proteome</keyword>
<evidence type="ECO:0000256" key="1">
    <source>
        <dbReference type="ARBA" id="ARBA00001946"/>
    </source>
</evidence>
<dbReference type="RefSeq" id="WP_069583209.1">
    <property type="nucleotide sequence ID" value="NZ_LMVM01000041.1"/>
</dbReference>
<keyword evidence="5 7" id="KW-0460">Magnesium</keyword>
<evidence type="ECO:0000256" key="4">
    <source>
        <dbReference type="ARBA" id="ARBA00022801"/>
    </source>
</evidence>
<dbReference type="Pfam" id="PF04029">
    <property type="entry name" value="2-ph_phosp"/>
    <property type="match status" value="1"/>
</dbReference>
<comment type="caution">
    <text evidence="8">The sequence shown here is derived from an EMBL/GenBank/DDBJ whole genome shotgun (WGS) entry which is preliminary data.</text>
</comment>
<dbReference type="GO" id="GO:0050532">
    <property type="term" value="F:2-phosphosulfolactate phosphatase activity"/>
    <property type="evidence" value="ECO:0007669"/>
    <property type="project" value="UniProtKB-UniRule"/>
</dbReference>
<dbReference type="PANTHER" id="PTHR37311:SF1">
    <property type="entry name" value="2-PHOSPHOSULFOLACTATE PHOSPHATASE-RELATED"/>
    <property type="match status" value="1"/>
</dbReference>
<dbReference type="GO" id="GO:0019295">
    <property type="term" value="P:coenzyme M biosynthetic process"/>
    <property type="evidence" value="ECO:0007669"/>
    <property type="project" value="UniProtKB-UniRule"/>
</dbReference>
<accession>A0A2A2H0K7</accession>
<dbReference type="PANTHER" id="PTHR37311">
    <property type="entry name" value="2-PHOSPHOSULFOLACTATE PHOSPHATASE-RELATED"/>
    <property type="match status" value="1"/>
</dbReference>
<protein>
    <recommendedName>
        <fullName evidence="3 7">2-phosphosulfolactate phosphatase</fullName>
        <ecNumber evidence="3 7">3.1.3.71</ecNumber>
    </recommendedName>
</protein>
<dbReference type="UniPathway" id="UPA00355">
    <property type="reaction ID" value="UER00470"/>
</dbReference>
<dbReference type="Proteomes" id="UP000217784">
    <property type="component" value="Unassembled WGS sequence"/>
</dbReference>
<dbReference type="InterPro" id="IPR036702">
    <property type="entry name" value="ComB-like_sf"/>
</dbReference>
<dbReference type="EMBL" id="LMVM01000041">
    <property type="protein sequence ID" value="PAV02895.1"/>
    <property type="molecule type" value="Genomic_DNA"/>
</dbReference>
<dbReference type="InterPro" id="IPR005238">
    <property type="entry name" value="ComB-like"/>
</dbReference>
<comment type="similarity">
    <text evidence="2 7">Belongs to the ComB family.</text>
</comment>
<dbReference type="OrthoDB" id="146693at2157"/>
<dbReference type="SUPFAM" id="SSF142823">
    <property type="entry name" value="ComB-like"/>
    <property type="match status" value="1"/>
</dbReference>
<evidence type="ECO:0000313" key="8">
    <source>
        <dbReference type="EMBL" id="PAV02895.1"/>
    </source>
</evidence>
<evidence type="ECO:0000313" key="9">
    <source>
        <dbReference type="Proteomes" id="UP000217784"/>
    </source>
</evidence>
<dbReference type="GO" id="GO:0000287">
    <property type="term" value="F:magnesium ion binding"/>
    <property type="evidence" value="ECO:0007669"/>
    <property type="project" value="UniProtKB-UniRule"/>
</dbReference>
<dbReference type="HAMAP" id="MF_00490">
    <property type="entry name" value="ComB"/>
    <property type="match status" value="1"/>
</dbReference>
<evidence type="ECO:0000256" key="2">
    <source>
        <dbReference type="ARBA" id="ARBA00009997"/>
    </source>
</evidence>
<dbReference type="EC" id="3.1.3.71" evidence="3 7"/>
<comment type="catalytic activity">
    <reaction evidence="6 7">
        <text>(2R)-O-phospho-3-sulfolactate + H2O = (2R)-3-sulfolactate + phosphate</text>
        <dbReference type="Rhea" id="RHEA:23416"/>
        <dbReference type="ChEBI" id="CHEBI:15377"/>
        <dbReference type="ChEBI" id="CHEBI:15597"/>
        <dbReference type="ChEBI" id="CHEBI:43474"/>
        <dbReference type="ChEBI" id="CHEBI:58738"/>
        <dbReference type="EC" id="3.1.3.71"/>
    </reaction>
</comment>